<sequence>MLDKELNVIAKSFNEVSYNEDSKISNEALEIYYSLLEIINQSFEDNSPENYNLYNILMILYFDTSDNGNIVLEVIFISKKLNKLNLSYFML</sequence>
<reference evidence="1 2" key="1">
    <citation type="submission" date="2014-02" db="EMBL/GenBank/DDBJ databases">
        <title>Diversity of Thermotogales isolates from hydrothermal vents.</title>
        <authorList>
            <person name="Haverkamp T.H.A."/>
            <person name="Lossouarn J."/>
            <person name="Geslin C."/>
            <person name="Nesbo C.L."/>
        </authorList>
    </citation>
    <scope>NUCLEOTIDE SEQUENCE [LARGE SCALE GENOMIC DNA]</scope>
    <source>
        <strain evidence="1 2">431</strain>
    </source>
</reference>
<gene>
    <name evidence="1" type="ORF">BW47_09060</name>
</gene>
<dbReference type="Proteomes" id="UP000185490">
    <property type="component" value="Chromosome"/>
</dbReference>
<name>A0ABN4V148_9BACT</name>
<evidence type="ECO:0000313" key="1">
    <source>
        <dbReference type="EMBL" id="APT74947.1"/>
    </source>
</evidence>
<keyword evidence="2" id="KW-1185">Reference proteome</keyword>
<protein>
    <submittedName>
        <fullName evidence="1">Uncharacterized protein</fullName>
    </submittedName>
</protein>
<dbReference type="RefSeq" id="WP_012057916.1">
    <property type="nucleotide sequence ID" value="NZ_CP007389.1"/>
</dbReference>
<accession>A0ABN4V148</accession>
<proteinExistence type="predicted"/>
<organism evidence="1 2">
    <name type="scientific">Thermosipho melanesiensis</name>
    <dbReference type="NCBI Taxonomy" id="46541"/>
    <lineage>
        <taxon>Bacteria</taxon>
        <taxon>Thermotogati</taxon>
        <taxon>Thermotogota</taxon>
        <taxon>Thermotogae</taxon>
        <taxon>Thermotogales</taxon>
        <taxon>Fervidobacteriaceae</taxon>
        <taxon>Thermosipho</taxon>
    </lineage>
</organism>
<evidence type="ECO:0000313" key="2">
    <source>
        <dbReference type="Proteomes" id="UP000185490"/>
    </source>
</evidence>
<dbReference type="EMBL" id="CP007389">
    <property type="protein sequence ID" value="APT74947.1"/>
    <property type="molecule type" value="Genomic_DNA"/>
</dbReference>